<dbReference type="NCBIfam" id="TIGR00231">
    <property type="entry name" value="small_GTP"/>
    <property type="match status" value="1"/>
</dbReference>
<evidence type="ECO:0000313" key="2">
    <source>
        <dbReference type="EMBL" id="CEO95638.1"/>
    </source>
</evidence>
<dbReference type="GO" id="GO:0003924">
    <property type="term" value="F:GTPase activity"/>
    <property type="evidence" value="ECO:0007669"/>
    <property type="project" value="InterPro"/>
</dbReference>
<keyword evidence="3" id="KW-1185">Reference proteome</keyword>
<dbReference type="Gene3D" id="3.40.50.300">
    <property type="entry name" value="P-loop containing nucleotide triphosphate hydrolases"/>
    <property type="match status" value="1"/>
</dbReference>
<dbReference type="EMBL" id="CDSF01000024">
    <property type="protein sequence ID" value="CEO95638.1"/>
    <property type="molecule type" value="Genomic_DNA"/>
</dbReference>
<dbReference type="InterPro" id="IPR001806">
    <property type="entry name" value="Small_GTPase"/>
</dbReference>
<dbReference type="PROSITE" id="PS51419">
    <property type="entry name" value="RAB"/>
    <property type="match status" value="1"/>
</dbReference>
<dbReference type="GO" id="GO:0005525">
    <property type="term" value="F:GTP binding"/>
    <property type="evidence" value="ECO:0007669"/>
    <property type="project" value="InterPro"/>
</dbReference>
<accession>A0A0G4IKC4</accession>
<dbReference type="OMA" id="TQACFLV"/>
<dbReference type="SMART" id="SM00175">
    <property type="entry name" value="RAB"/>
    <property type="match status" value="1"/>
</dbReference>
<dbReference type="PANTHER" id="PTHR47978">
    <property type="match status" value="1"/>
</dbReference>
<dbReference type="OrthoDB" id="9989112at2759"/>
<dbReference type="PRINTS" id="PR00449">
    <property type="entry name" value="RASTRNSFRMNG"/>
</dbReference>
<dbReference type="InterPro" id="IPR005225">
    <property type="entry name" value="Small_GTP-bd"/>
</dbReference>
<evidence type="ECO:0008006" key="4">
    <source>
        <dbReference type="Google" id="ProtNLM"/>
    </source>
</evidence>
<organism evidence="2 3">
    <name type="scientific">Plasmodiophora brassicae</name>
    <name type="common">Clubroot disease agent</name>
    <dbReference type="NCBI Taxonomy" id="37360"/>
    <lineage>
        <taxon>Eukaryota</taxon>
        <taxon>Sar</taxon>
        <taxon>Rhizaria</taxon>
        <taxon>Endomyxa</taxon>
        <taxon>Phytomyxea</taxon>
        <taxon>Plasmodiophorida</taxon>
        <taxon>Plasmodiophoridae</taxon>
        <taxon>Plasmodiophora</taxon>
    </lineage>
</organism>
<name>A0A0G4IKC4_PLABS</name>
<proteinExistence type="predicted"/>
<dbReference type="SMART" id="SM00174">
    <property type="entry name" value="RHO"/>
    <property type="match status" value="1"/>
</dbReference>
<evidence type="ECO:0000313" key="3">
    <source>
        <dbReference type="Proteomes" id="UP000039324"/>
    </source>
</evidence>
<reference evidence="2 3" key="1">
    <citation type="submission" date="2015-02" db="EMBL/GenBank/DDBJ databases">
        <authorList>
            <person name="Chooi Y.-H."/>
        </authorList>
    </citation>
    <scope>NUCLEOTIDE SEQUENCE [LARGE SCALE GENOMIC DNA]</scope>
    <source>
        <strain evidence="2">E3</strain>
    </source>
</reference>
<dbReference type="InterPro" id="IPR027417">
    <property type="entry name" value="P-loop_NTPase"/>
</dbReference>
<dbReference type="SUPFAM" id="SSF52540">
    <property type="entry name" value="P-loop containing nucleoside triphosphate hydrolases"/>
    <property type="match status" value="1"/>
</dbReference>
<keyword evidence="1" id="KW-0547">Nucleotide-binding</keyword>
<protein>
    <recommendedName>
        <fullName evidence="4">GTP-binding protein</fullName>
    </recommendedName>
</protein>
<evidence type="ECO:0000256" key="1">
    <source>
        <dbReference type="ARBA" id="ARBA00022741"/>
    </source>
</evidence>
<dbReference type="AlphaFoldDB" id="A0A0G4IKC4"/>
<dbReference type="Pfam" id="PF00071">
    <property type="entry name" value="Ras"/>
    <property type="match status" value="1"/>
</dbReference>
<dbReference type="STRING" id="37360.A0A0G4IKC4"/>
<sequence>MGDGAVGKSCLIKRYCEKKVFPEHMHTAEAPFELTMPAVVVVKFRGKEISINFWDLAGHPEFFDIRNEFYKDTQAALLVFDVGSRASFGKLDAWLHESVQFGGKIRSIVVCGNKVDLPGRAVPRDEAESWAASRGYKYVIDTCQGGITRAHGSLGWHRYFETSAKSGDNVDAVFECLFGNAVPRDDQSPGTATGASDATNRAG</sequence>
<dbReference type="Proteomes" id="UP000039324">
    <property type="component" value="Unassembled WGS sequence"/>
</dbReference>
<gene>
    <name evidence="2" type="ORF">PBRA_004364</name>
</gene>
<dbReference type="SMART" id="SM00173">
    <property type="entry name" value="RAS"/>
    <property type="match status" value="1"/>
</dbReference>